<protein>
    <submittedName>
        <fullName evidence="2">Uncharacterized protein</fullName>
    </submittedName>
</protein>
<dbReference type="InterPro" id="IPR016052">
    <property type="entry name" value="YgiW/YdeI"/>
</dbReference>
<evidence type="ECO:0000313" key="3">
    <source>
        <dbReference type="Proteomes" id="UP000019586"/>
    </source>
</evidence>
<dbReference type="SUPFAM" id="SSF101756">
    <property type="entry name" value="Hypothetical protein YgiW"/>
    <property type="match status" value="1"/>
</dbReference>
<proteinExistence type="predicted"/>
<dbReference type="KEGG" id="kps:KPNJ2_02604"/>
<dbReference type="NCBIfam" id="NF007471">
    <property type="entry name" value="PRK10053.1"/>
    <property type="match status" value="1"/>
</dbReference>
<evidence type="ECO:0000256" key="1">
    <source>
        <dbReference type="ARBA" id="ARBA00022729"/>
    </source>
</evidence>
<dbReference type="AlphaFoldDB" id="W8UHJ5"/>
<accession>W8UHJ5</accession>
<dbReference type="PANTHER" id="PTHR36571:SF2">
    <property type="entry name" value="PERIPLASMIC PROTEIN"/>
    <property type="match status" value="1"/>
</dbReference>
<dbReference type="InterPro" id="IPR005220">
    <property type="entry name" value="CarO-like"/>
</dbReference>
<dbReference type="HOGENOM" id="CLU_118907_2_1_6"/>
<dbReference type="NCBIfam" id="TIGR00156">
    <property type="entry name" value="YgiW/YdeI family stress tolerance OB fold protein"/>
    <property type="match status" value="1"/>
</dbReference>
<gene>
    <name evidence="2" type="ORF">KPNJ2_02604</name>
</gene>
<sequence>MFAPSLDDIRTIDFVKMASISQALFSSSAKNGGMMKKLALAMACLFAVGVAQADDKGGFSQDAAPPPPHKLDDGYRGVEDGRIMTVEQAKTMHDGATVSLRGNLLKRQGDDRYQFRDKSGTITVIIPVAAFNEQHVEPDDLVNINGSLDRKMTPPVVRIDRLLKQSPK</sequence>
<keyword evidence="1" id="KW-0732">Signal</keyword>
<dbReference type="NCBIfam" id="NF033674">
    <property type="entry name" value="stress_OB_fold"/>
    <property type="match status" value="1"/>
</dbReference>
<reference evidence="2 3" key="1">
    <citation type="journal article" date="2014" name="Proc. Natl. Acad. Sci. U.S.A.">
        <title>Molecular dissection of the evolution of carbapenem-resistant multilocus sequence type 258 Klebsiella pneumoniae.</title>
        <authorList>
            <person name="Deleo F.R."/>
            <person name="Chen L."/>
            <person name="Porcella S.F."/>
            <person name="Martens C.A."/>
            <person name="Kobayashi S.D."/>
            <person name="Porter A.R."/>
            <person name="Chavda K.D."/>
            <person name="Jacobs M.R."/>
            <person name="Mathema B."/>
            <person name="Olsen R.J."/>
            <person name="Bonomo R.A."/>
            <person name="Musser J.M."/>
            <person name="Kreiswirth B.N."/>
        </authorList>
    </citation>
    <scope>NUCLEOTIDE SEQUENCE [LARGE SCALE GENOMIC DNA]</scope>
    <source>
        <strain evidence="2">30684/NJST258_2</strain>
    </source>
</reference>
<dbReference type="PANTHER" id="PTHR36571">
    <property type="entry name" value="PROTEIN YGIW"/>
    <property type="match status" value="1"/>
</dbReference>
<dbReference type="PATRIC" id="fig|1420013.3.peg.2455"/>
<evidence type="ECO:0000313" key="2">
    <source>
        <dbReference type="EMBL" id="AHM79384.1"/>
    </source>
</evidence>
<name>W8UHJ5_KLEPN</name>
<organism evidence="2 3">
    <name type="scientific">Klebsiella pneumoniae 30684/NJST258_2</name>
    <dbReference type="NCBI Taxonomy" id="1420013"/>
    <lineage>
        <taxon>Bacteria</taxon>
        <taxon>Pseudomonadati</taxon>
        <taxon>Pseudomonadota</taxon>
        <taxon>Gammaproteobacteria</taxon>
        <taxon>Enterobacterales</taxon>
        <taxon>Enterobacteriaceae</taxon>
        <taxon>Klebsiella/Raoultella group</taxon>
        <taxon>Klebsiella</taxon>
        <taxon>Klebsiella pneumoniae complex</taxon>
    </lineage>
</organism>
<dbReference type="InterPro" id="IPR036700">
    <property type="entry name" value="BOBF_sf"/>
</dbReference>
<dbReference type="Pfam" id="PF04076">
    <property type="entry name" value="BOF"/>
    <property type="match status" value="1"/>
</dbReference>
<dbReference type="Proteomes" id="UP000019586">
    <property type="component" value="Chromosome"/>
</dbReference>
<dbReference type="Gene3D" id="2.40.50.200">
    <property type="entry name" value="Bacterial OB-fold"/>
    <property type="match status" value="1"/>
</dbReference>
<dbReference type="EMBL" id="CP006918">
    <property type="protein sequence ID" value="AHM79384.1"/>
    <property type="molecule type" value="Genomic_DNA"/>
</dbReference>